<evidence type="ECO:0000256" key="1">
    <source>
        <dbReference type="SAM" id="MobiDB-lite"/>
    </source>
</evidence>
<feature type="region of interest" description="Disordered" evidence="1">
    <location>
        <begin position="324"/>
        <end position="399"/>
    </location>
</feature>
<feature type="compositionally biased region" description="Low complexity" evidence="1">
    <location>
        <begin position="350"/>
        <end position="367"/>
    </location>
</feature>
<evidence type="ECO:0000313" key="4">
    <source>
        <dbReference type="Proteomes" id="UP000442707"/>
    </source>
</evidence>
<feature type="region of interest" description="Disordered" evidence="1">
    <location>
        <begin position="275"/>
        <end position="295"/>
    </location>
</feature>
<evidence type="ECO:0000313" key="3">
    <source>
        <dbReference type="EMBL" id="KAB1143911.1"/>
    </source>
</evidence>
<reference evidence="3 4" key="1">
    <citation type="submission" date="2019-09" db="EMBL/GenBank/DDBJ databases">
        <title>Screening of Novel Bioactive Compounds from Soil-Associated.</title>
        <authorList>
            <person name="Zhao S."/>
        </authorList>
    </citation>
    <scope>NUCLEOTIDE SEQUENCE [LARGE SCALE GENOMIC DNA]</scope>
    <source>
        <strain evidence="3 4">HIT-DPA4</strain>
    </source>
</reference>
<feature type="domain" description="Ricin B lectin" evidence="2">
    <location>
        <begin position="396"/>
        <end position="526"/>
    </location>
</feature>
<dbReference type="Pfam" id="PF00652">
    <property type="entry name" value="Ricin_B_lectin"/>
    <property type="match status" value="1"/>
</dbReference>
<protein>
    <submittedName>
        <fullName evidence="3">Ricin-type beta-trefoil lectin domain protein</fullName>
    </submittedName>
</protein>
<dbReference type="AlphaFoldDB" id="A0A6H9UWH5"/>
<dbReference type="Gene3D" id="2.80.10.50">
    <property type="match status" value="1"/>
</dbReference>
<dbReference type="InterPro" id="IPR000772">
    <property type="entry name" value="Ricin_B_lectin"/>
</dbReference>
<dbReference type="InterPro" id="IPR035992">
    <property type="entry name" value="Ricin_B-like_lectins"/>
</dbReference>
<dbReference type="PROSITE" id="PS50231">
    <property type="entry name" value="RICIN_B_LECTIN"/>
    <property type="match status" value="1"/>
</dbReference>
<dbReference type="EMBL" id="VZRB01000017">
    <property type="protein sequence ID" value="KAB1143911.1"/>
    <property type="molecule type" value="Genomic_DNA"/>
</dbReference>
<sequence length="528" mass="55911">MARADDGTGKGAESGDGSCRAAYSGASDARLTELLRADTASAYAALQELRARHRPAVLAHARLCTTSESAARQLAAQAFTLAARETARGIDPGVPWRHRLLLLAGRVAAGWARDERAAGLQAGLLLVLNSAPPGGPVPPLCGPFRSLPARTQGLVWYGIVEQEPADRTADFLGLTHEDVVYGMEQALQAMAQACLKSRLAASDDPQCGDFRRLIEESVRPDHPRVSADLHTHMAHCGHCSTAHEELSALRDNPRATLADGLLPWAGTAYVTEEGANPDAHARRGLTTRPSSAAWPPPRTVVLASAVALGVALAPLLVLLLSPDDASTQSPVSSQQAVGSTVVPPPPPPVTVTATVSATPSPSATSRRPSPKPSPTRTKTPRPKPPTPKPSPTHPPDGTFAQVVNVASGLCLDIRDGYMEKGTDVVTAPCDASRTQRWRVDSRLDVLQSYADPDFCLDSRGDVDRGVGIWECDSVYGYNGDNLRFTVDDDGVIRPAIDIATAVTPAYGESLFLERLSGSAEQRWRAGTS</sequence>
<feature type="region of interest" description="Disordered" evidence="1">
    <location>
        <begin position="1"/>
        <end position="20"/>
    </location>
</feature>
<dbReference type="GO" id="GO:0030246">
    <property type="term" value="F:carbohydrate binding"/>
    <property type="evidence" value="ECO:0007669"/>
    <property type="project" value="UniProtKB-KW"/>
</dbReference>
<dbReference type="SUPFAM" id="SSF50370">
    <property type="entry name" value="Ricin B-like lectins"/>
    <property type="match status" value="1"/>
</dbReference>
<feature type="compositionally biased region" description="Pro residues" evidence="1">
    <location>
        <begin position="382"/>
        <end position="394"/>
    </location>
</feature>
<dbReference type="Proteomes" id="UP000442707">
    <property type="component" value="Unassembled WGS sequence"/>
</dbReference>
<organism evidence="3 4">
    <name type="scientific">Streptomyces luteolifulvus</name>
    <dbReference type="NCBI Taxonomy" id="2615112"/>
    <lineage>
        <taxon>Bacteria</taxon>
        <taxon>Bacillati</taxon>
        <taxon>Actinomycetota</taxon>
        <taxon>Actinomycetes</taxon>
        <taxon>Kitasatosporales</taxon>
        <taxon>Streptomycetaceae</taxon>
        <taxon>Streptomyces</taxon>
    </lineage>
</organism>
<dbReference type="RefSeq" id="WP_150951100.1">
    <property type="nucleotide sequence ID" value="NZ_VZRB01000017.1"/>
</dbReference>
<name>A0A6H9UWH5_9ACTN</name>
<keyword evidence="4" id="KW-1185">Reference proteome</keyword>
<keyword evidence="3" id="KW-0430">Lectin</keyword>
<gene>
    <name evidence="3" type="ORF">F7R91_23580</name>
</gene>
<feature type="compositionally biased region" description="Polar residues" evidence="1">
    <location>
        <begin position="324"/>
        <end position="338"/>
    </location>
</feature>
<proteinExistence type="predicted"/>
<comment type="caution">
    <text evidence="3">The sequence shown here is derived from an EMBL/GenBank/DDBJ whole genome shotgun (WGS) entry which is preliminary data.</text>
</comment>
<evidence type="ECO:0000259" key="2">
    <source>
        <dbReference type="SMART" id="SM00458"/>
    </source>
</evidence>
<dbReference type="SMART" id="SM00458">
    <property type="entry name" value="RICIN"/>
    <property type="match status" value="1"/>
</dbReference>
<accession>A0A6H9UWH5</accession>